<keyword evidence="2 6" id="KW-0812">Transmembrane</keyword>
<feature type="transmembrane region" description="Helical" evidence="6">
    <location>
        <begin position="293"/>
        <end position="314"/>
    </location>
</feature>
<organism evidence="8 9">
    <name type="scientific">Vitrella brassicaformis (strain CCMP3155)</name>
    <dbReference type="NCBI Taxonomy" id="1169540"/>
    <lineage>
        <taxon>Eukaryota</taxon>
        <taxon>Sar</taxon>
        <taxon>Alveolata</taxon>
        <taxon>Colpodellida</taxon>
        <taxon>Vitrellaceae</taxon>
        <taxon>Vitrella</taxon>
    </lineage>
</organism>
<keyword evidence="4 6" id="KW-0472">Membrane</keyword>
<feature type="domain" description="Bicarbonate transporter-like transmembrane" evidence="7">
    <location>
        <begin position="208"/>
        <end position="384"/>
    </location>
</feature>
<dbReference type="Pfam" id="PF00955">
    <property type="entry name" value="HCO3_cotransp"/>
    <property type="match status" value="3"/>
</dbReference>
<dbReference type="InterPro" id="IPR011531">
    <property type="entry name" value="HCO3_transpt-like_TM_dom"/>
</dbReference>
<reference evidence="8 9" key="1">
    <citation type="submission" date="2014-11" db="EMBL/GenBank/DDBJ databases">
        <authorList>
            <person name="Zhu J."/>
            <person name="Qi W."/>
            <person name="Song R."/>
        </authorList>
    </citation>
    <scope>NUCLEOTIDE SEQUENCE [LARGE SCALE GENOMIC DNA]</scope>
</reference>
<evidence type="ECO:0000256" key="1">
    <source>
        <dbReference type="ARBA" id="ARBA00004141"/>
    </source>
</evidence>
<comment type="subcellular location">
    <subcellularLocation>
        <location evidence="1">Membrane</location>
        <topology evidence="1">Multi-pass membrane protein</topology>
    </subcellularLocation>
</comment>
<dbReference type="Proteomes" id="UP000041254">
    <property type="component" value="Unassembled WGS sequence"/>
</dbReference>
<evidence type="ECO:0000313" key="9">
    <source>
        <dbReference type="Proteomes" id="UP000041254"/>
    </source>
</evidence>
<dbReference type="AlphaFoldDB" id="A0A0G4G548"/>
<dbReference type="GO" id="GO:0005452">
    <property type="term" value="F:solute:inorganic anion antiporter activity"/>
    <property type="evidence" value="ECO:0007669"/>
    <property type="project" value="InterPro"/>
</dbReference>
<dbReference type="OrthoDB" id="429572at2759"/>
<feature type="compositionally biased region" description="Polar residues" evidence="5">
    <location>
        <begin position="426"/>
        <end position="436"/>
    </location>
</feature>
<feature type="compositionally biased region" description="Basic and acidic residues" evidence="5">
    <location>
        <begin position="404"/>
        <end position="423"/>
    </location>
</feature>
<proteinExistence type="predicted"/>
<evidence type="ECO:0000313" key="8">
    <source>
        <dbReference type="EMBL" id="CEM23228.1"/>
    </source>
</evidence>
<dbReference type="PANTHER" id="PTHR11453">
    <property type="entry name" value="ANION EXCHANGE PROTEIN"/>
    <property type="match status" value="1"/>
</dbReference>
<accession>A0A0G4G548</accession>
<dbReference type="GO" id="GO:0005886">
    <property type="term" value="C:plasma membrane"/>
    <property type="evidence" value="ECO:0007669"/>
    <property type="project" value="TreeGrafter"/>
</dbReference>
<evidence type="ECO:0000256" key="2">
    <source>
        <dbReference type="ARBA" id="ARBA00022692"/>
    </source>
</evidence>
<dbReference type="PANTHER" id="PTHR11453:SF127">
    <property type="entry name" value="SOLUTE CARRIER FAMILY 4 MEMBER 11"/>
    <property type="match status" value="1"/>
</dbReference>
<dbReference type="InterPro" id="IPR003020">
    <property type="entry name" value="HCO3_transpt_euk"/>
</dbReference>
<dbReference type="STRING" id="1169540.A0A0G4G548"/>
<dbReference type="VEuPathDB" id="CryptoDB:Vbra_17025"/>
<evidence type="ECO:0000256" key="6">
    <source>
        <dbReference type="SAM" id="Phobius"/>
    </source>
</evidence>
<feature type="domain" description="Bicarbonate transporter-like transmembrane" evidence="7">
    <location>
        <begin position="491"/>
        <end position="629"/>
    </location>
</feature>
<protein>
    <recommendedName>
        <fullName evidence="7">Bicarbonate transporter-like transmembrane domain-containing protein</fullName>
    </recommendedName>
</protein>
<keyword evidence="9" id="KW-1185">Reference proteome</keyword>
<sequence>MLVKRKPSAAVARDEENIPIVRRFGKGLWEDLRIKLPWYPSDFVDALHVKVPCTVLYIFWGALANAVAFGSLLGERTNGWMGAAETLMATATLGMIYPLFCGQPLTIMGATGPIASYIVALHTLAGMLGVTFLPFYAWTGLFLSVYLFLASCFSLSNAIRKVTRFTEETFSVLISVIFIYEACRYFVGLFGSQDVSHGEAKVGLFVGLLTFFTATIVRGSRNGKLFNQWIRNRAADFAPVIAIILGVAVAWVMIVRYGSKAVDLDFLPFTADDLTATTKGTDVRPWLVDLTDITAAGIGVAACAAFLGFIVIFYDQNITVRLVNANGHKLKKGYGYDLDMLALCGCTVLLSLCGCPWMVSATVPSMNHTRSLAFFGTEKADDEQSEAEMEQKLEHASRKTLERLRTLVDVENPERMSTEDSHEAPSASNSGVESPTSPQPSLPKQDSCKVLIADGPTPPLPNRNSHTELIRAVHRETESVLAMLSLPSGTEITGCLEQRVSPFLTHLLILLALLFLRRPLAMIPLAVLRGLFLYNGWSNLAGNEFWERVCLFFYDRKKLPKNKPYSSVRLLRMHAFTLIQVAMLVLLMVLMRSSIGFVFPVFIGLLHPVRWALGRFKLFSHEELEALDSHF</sequence>
<dbReference type="PRINTS" id="PR01231">
    <property type="entry name" value="HCO3TRNSPORT"/>
</dbReference>
<feature type="domain" description="Bicarbonate transporter-like transmembrane" evidence="7">
    <location>
        <begin position="24"/>
        <end position="195"/>
    </location>
</feature>
<gene>
    <name evidence="8" type="ORF">Vbra_17025</name>
</gene>
<feature type="region of interest" description="Disordered" evidence="5">
    <location>
        <begin position="404"/>
        <end position="465"/>
    </location>
</feature>
<dbReference type="GO" id="GO:0006820">
    <property type="term" value="P:monoatomic anion transport"/>
    <property type="evidence" value="ECO:0007669"/>
    <property type="project" value="InterPro"/>
</dbReference>
<dbReference type="GO" id="GO:0050801">
    <property type="term" value="P:monoatomic ion homeostasis"/>
    <property type="evidence" value="ECO:0007669"/>
    <property type="project" value="TreeGrafter"/>
</dbReference>
<dbReference type="EMBL" id="CDMY01000562">
    <property type="protein sequence ID" value="CEM23228.1"/>
    <property type="molecule type" value="Genomic_DNA"/>
</dbReference>
<feature type="transmembrane region" description="Helical" evidence="6">
    <location>
        <begin position="55"/>
        <end position="74"/>
    </location>
</feature>
<evidence type="ECO:0000259" key="7">
    <source>
        <dbReference type="Pfam" id="PF00955"/>
    </source>
</evidence>
<name>A0A0G4G548_VITBC</name>
<feature type="transmembrane region" description="Helical" evidence="6">
    <location>
        <begin position="200"/>
        <end position="217"/>
    </location>
</feature>
<evidence type="ECO:0000256" key="3">
    <source>
        <dbReference type="ARBA" id="ARBA00022989"/>
    </source>
</evidence>
<dbReference type="Gene3D" id="1.10.287.570">
    <property type="entry name" value="Helical hairpin bin"/>
    <property type="match status" value="1"/>
</dbReference>
<feature type="transmembrane region" description="Helical" evidence="6">
    <location>
        <begin position="237"/>
        <end position="258"/>
    </location>
</feature>
<evidence type="ECO:0000256" key="4">
    <source>
        <dbReference type="ARBA" id="ARBA00023136"/>
    </source>
</evidence>
<evidence type="ECO:0000256" key="5">
    <source>
        <dbReference type="SAM" id="MobiDB-lite"/>
    </source>
</evidence>
<dbReference type="InParanoid" id="A0A0G4G548"/>
<feature type="transmembrane region" description="Helical" evidence="6">
    <location>
        <begin position="170"/>
        <end position="188"/>
    </location>
</feature>
<feature type="transmembrane region" description="Helical" evidence="6">
    <location>
        <begin position="135"/>
        <end position="158"/>
    </location>
</feature>
<keyword evidence="3 6" id="KW-1133">Transmembrane helix</keyword>
<dbReference type="PhylomeDB" id="A0A0G4G548"/>